<proteinExistence type="predicted"/>
<evidence type="ECO:0000313" key="2">
    <source>
        <dbReference type="EMBL" id="CAK0875646.1"/>
    </source>
</evidence>
<evidence type="ECO:0000313" key="3">
    <source>
        <dbReference type="Proteomes" id="UP001189429"/>
    </source>
</evidence>
<sequence>MDLLCFGDNLDRVACFEKKQLFDNLQKVYSRLGRRFQHVEIDVSTGTISWDKCGPWRQQPPGDESVAVTVALKARATKSSSDKIIEITKQQLLGDEGPFSLINAFSLKQCALQSESSGETYVLYSLAPGLRKVLQPRPSDEEGATTLAMVKKSGTQVELEKRASKAKAQPVGVKTLQSSPRPAAKAQPATPKPESPPSKVKSKAASPSPAATAQLSPPKAAVQSPATAEEETPSPPEEAK</sequence>
<evidence type="ECO:0000256" key="1">
    <source>
        <dbReference type="SAM" id="MobiDB-lite"/>
    </source>
</evidence>
<dbReference type="EMBL" id="CAUYUJ010017538">
    <property type="protein sequence ID" value="CAK0875646.1"/>
    <property type="molecule type" value="Genomic_DNA"/>
</dbReference>
<feature type="compositionally biased region" description="Low complexity" evidence="1">
    <location>
        <begin position="197"/>
        <end position="218"/>
    </location>
</feature>
<feature type="compositionally biased region" description="Low complexity" evidence="1">
    <location>
        <begin position="180"/>
        <end position="189"/>
    </location>
</feature>
<reference evidence="2" key="1">
    <citation type="submission" date="2023-10" db="EMBL/GenBank/DDBJ databases">
        <authorList>
            <person name="Chen Y."/>
            <person name="Shah S."/>
            <person name="Dougan E. K."/>
            <person name="Thang M."/>
            <person name="Chan C."/>
        </authorList>
    </citation>
    <scope>NUCLEOTIDE SEQUENCE [LARGE SCALE GENOMIC DNA]</scope>
</reference>
<keyword evidence="3" id="KW-1185">Reference proteome</keyword>
<accession>A0ABN9VT65</accession>
<organism evidence="2 3">
    <name type="scientific">Prorocentrum cordatum</name>
    <dbReference type="NCBI Taxonomy" id="2364126"/>
    <lineage>
        <taxon>Eukaryota</taxon>
        <taxon>Sar</taxon>
        <taxon>Alveolata</taxon>
        <taxon>Dinophyceae</taxon>
        <taxon>Prorocentrales</taxon>
        <taxon>Prorocentraceae</taxon>
        <taxon>Prorocentrum</taxon>
    </lineage>
</organism>
<comment type="caution">
    <text evidence="2">The sequence shown here is derived from an EMBL/GenBank/DDBJ whole genome shotgun (WGS) entry which is preliminary data.</text>
</comment>
<dbReference type="Proteomes" id="UP001189429">
    <property type="component" value="Unassembled WGS sequence"/>
</dbReference>
<name>A0ABN9VT65_9DINO</name>
<protein>
    <submittedName>
        <fullName evidence="2">Uncharacterized protein</fullName>
    </submittedName>
</protein>
<feature type="region of interest" description="Disordered" evidence="1">
    <location>
        <begin position="153"/>
        <end position="240"/>
    </location>
</feature>
<gene>
    <name evidence="2" type="ORF">PCOR1329_LOCUS60262</name>
</gene>